<name>A0A7K3UL45_9HYPH</name>
<dbReference type="AlphaFoldDB" id="A0A7K3UL45"/>
<dbReference type="Proteomes" id="UP000471753">
    <property type="component" value="Unassembled WGS sequence"/>
</dbReference>
<reference evidence="1 2" key="1">
    <citation type="submission" date="2019-12" db="EMBL/GenBank/DDBJ databases">
        <title>Rhizobium genotypes associated with high levels of biological nitrogen fixation by grain legumes in a temperate-maritime cropping system.</title>
        <authorList>
            <person name="Maluk M."/>
            <person name="Francesc Ferrando Molina F."/>
            <person name="Lopez Del Egido L."/>
            <person name="Lafos M."/>
            <person name="Langarica-Fuentes A."/>
            <person name="Gebre Yohannes G."/>
            <person name="Young M.W."/>
            <person name="Martin P."/>
            <person name="Gantlett R."/>
            <person name="Kenicer G."/>
            <person name="Hawes C."/>
            <person name="Begg G.S."/>
            <person name="Quilliam R.S."/>
            <person name="Squire G.R."/>
            <person name="Poole P.S."/>
            <person name="Young P.W."/>
            <person name="Iannetta P.M."/>
            <person name="James E.K."/>
        </authorList>
    </citation>
    <scope>NUCLEOTIDE SEQUENCE [LARGE SCALE GENOMIC DNA]</scope>
    <source>
        <strain evidence="1 2">JHI366</strain>
    </source>
</reference>
<protein>
    <submittedName>
        <fullName evidence="1">Uncharacterized protein</fullName>
    </submittedName>
</protein>
<comment type="caution">
    <text evidence="1">The sequence shown here is derived from an EMBL/GenBank/DDBJ whole genome shotgun (WGS) entry which is preliminary data.</text>
</comment>
<evidence type="ECO:0000313" key="1">
    <source>
        <dbReference type="EMBL" id="NEJ74393.1"/>
    </source>
</evidence>
<evidence type="ECO:0000313" key="2">
    <source>
        <dbReference type="Proteomes" id="UP000471753"/>
    </source>
</evidence>
<dbReference type="RefSeq" id="WP_164015633.1">
    <property type="nucleotide sequence ID" value="NZ_WUFT01000026.1"/>
</dbReference>
<proteinExistence type="predicted"/>
<organism evidence="1 2">
    <name type="scientific">Rhizobium phaseoli</name>
    <dbReference type="NCBI Taxonomy" id="396"/>
    <lineage>
        <taxon>Bacteria</taxon>
        <taxon>Pseudomonadati</taxon>
        <taxon>Pseudomonadota</taxon>
        <taxon>Alphaproteobacteria</taxon>
        <taxon>Hyphomicrobiales</taxon>
        <taxon>Rhizobiaceae</taxon>
        <taxon>Rhizobium/Agrobacterium group</taxon>
        <taxon>Rhizobium</taxon>
    </lineage>
</organism>
<dbReference type="EMBL" id="WUFT01000026">
    <property type="protein sequence ID" value="NEJ74393.1"/>
    <property type="molecule type" value="Genomic_DNA"/>
</dbReference>
<gene>
    <name evidence="1" type="ORF">GR197_28280</name>
</gene>
<accession>A0A7K3UL45</accession>
<sequence length="102" mass="11194">MIDTRAELGHWIGRLEMILISRGVLREDGELAIQVGSQFPKDLEDALDGFIENPIELLGLLKICQDARDGRPLSPAVLMAAHLMAREVLQALDSQAAGDFRA</sequence>